<dbReference type="Gene3D" id="3.50.80.20">
    <property type="entry name" value="D-Ala-D-Ala carboxypeptidase C, peptidase S13"/>
    <property type="match status" value="1"/>
</dbReference>
<keyword evidence="2" id="KW-0378">Hydrolase</keyword>
<dbReference type="Proteomes" id="UP000031586">
    <property type="component" value="Unassembled WGS sequence"/>
</dbReference>
<dbReference type="PANTHER" id="PTHR30023">
    <property type="entry name" value="D-ALANYL-D-ALANINE CARBOXYPEPTIDASE"/>
    <property type="match status" value="1"/>
</dbReference>
<dbReference type="NCBIfam" id="NF008322">
    <property type="entry name" value="PRK11113.1"/>
    <property type="match status" value="1"/>
</dbReference>
<dbReference type="MEROPS" id="S13.001"/>
<dbReference type="Pfam" id="PF02113">
    <property type="entry name" value="Peptidase_S13"/>
    <property type="match status" value="1"/>
</dbReference>
<dbReference type="GO" id="GO:0000270">
    <property type="term" value="P:peptidoglycan metabolic process"/>
    <property type="evidence" value="ECO:0007669"/>
    <property type="project" value="TreeGrafter"/>
</dbReference>
<dbReference type="Gene3D" id="3.40.710.10">
    <property type="entry name" value="DD-peptidase/beta-lactamase superfamily"/>
    <property type="match status" value="1"/>
</dbReference>
<evidence type="ECO:0000313" key="4">
    <source>
        <dbReference type="EMBL" id="KIF54944.1"/>
    </source>
</evidence>
<proteinExistence type="inferred from homology"/>
<evidence type="ECO:0000256" key="2">
    <source>
        <dbReference type="ARBA" id="ARBA00022801"/>
    </source>
</evidence>
<evidence type="ECO:0000256" key="3">
    <source>
        <dbReference type="SAM" id="SignalP"/>
    </source>
</evidence>
<evidence type="ECO:0000313" key="5">
    <source>
        <dbReference type="Proteomes" id="UP000031586"/>
    </source>
</evidence>
<reference evidence="4 5" key="1">
    <citation type="submission" date="2014-07" db="EMBL/GenBank/DDBJ databases">
        <title>Unique and conserved regions in Vibrio harveyi and related species in comparison with the shrimp pathogen Vibrio harveyi CAIM 1792.</title>
        <authorList>
            <person name="Espinoza-Valles I."/>
            <person name="Vora G."/>
            <person name="Leekitcharoenphon P."/>
            <person name="Ussery D."/>
            <person name="Hoj L."/>
            <person name="Gomez-Gil B."/>
        </authorList>
    </citation>
    <scope>NUCLEOTIDE SEQUENCE [LARGE SCALE GENOMIC DNA]</scope>
    <source>
        <strain evidence="5">CAIM 1854 / LMG 25443</strain>
    </source>
</reference>
<dbReference type="PATRIC" id="fig|1229493.5.peg.2868"/>
<feature type="chain" id="PRO_5002144945" evidence="3">
    <location>
        <begin position="21"/>
        <end position="474"/>
    </location>
</feature>
<dbReference type="SUPFAM" id="SSF56601">
    <property type="entry name" value="beta-lactamase/transpeptidase-like"/>
    <property type="match status" value="1"/>
</dbReference>
<dbReference type="PRINTS" id="PR00922">
    <property type="entry name" value="DADACBPTASE3"/>
</dbReference>
<keyword evidence="3" id="KW-0732">Signal</keyword>
<dbReference type="NCBIfam" id="TIGR00666">
    <property type="entry name" value="PBP4"/>
    <property type="match status" value="1"/>
</dbReference>
<keyword evidence="4" id="KW-0645">Protease</keyword>
<sequence>MRLPWSLLLFSSLAPLTSMAYPHQEVLPEGSRVSLIAEKLNDQSELTGIHPTDQYFPPASTLKVVTALAAKLELGNSFAFRTTLESSSSDAVLTFSGDPTLLTQDLKTMLTRAKKNGLSQIKGDLWLDNSAFTGYNRAVGWPWDILGVCYSAPASAITLNDNCVQASIYTKKNGSTRVYVPEHQPINVSTSVKTVSRSVQKSRHCDLDLIANPDNKYELTGCLVDRGDKPLPLKFAVQDPERYTSQKVQKLLKQVGISLKGNVRIGKAPEKQRKLLAVHKSKPLPQLLDQMLKRSDNLIADTLTKTLGAKFFVQPGSFTNGTEAIKQIIFANTGVDIRNARLEDGSGLSRNNRISATSMAAILRYIWQHEKELNLIAIMPKSGESGTLQYRKSMRKAPIKGQLIAKSGSLYGTYNMAGYGLDKNGKPNTVFVQFVSDYFPEKRDDNKPVVAPITQFETLFYQDIVSFSQAMPKK</sequence>
<dbReference type="GO" id="GO:0006508">
    <property type="term" value="P:proteolysis"/>
    <property type="evidence" value="ECO:0007669"/>
    <property type="project" value="InterPro"/>
</dbReference>
<dbReference type="AlphaFoldDB" id="A0A0C1ZG39"/>
<protein>
    <submittedName>
        <fullName evidence="4">D-alanyl-D-alanine carboxypeptidase</fullName>
    </submittedName>
</protein>
<gene>
    <name evidence="4" type="ORF">H735_00970</name>
</gene>
<dbReference type="RefSeq" id="WP_020196574.1">
    <property type="nucleotide sequence ID" value="NZ_BAOH01000062.1"/>
</dbReference>
<dbReference type="InterPro" id="IPR012338">
    <property type="entry name" value="Beta-lactam/transpept-like"/>
</dbReference>
<dbReference type="EMBL" id="JPRD01000003">
    <property type="protein sequence ID" value="KIF54944.1"/>
    <property type="molecule type" value="Genomic_DNA"/>
</dbReference>
<name>A0A0C1ZG39_9VIBR</name>
<evidence type="ECO:0000256" key="1">
    <source>
        <dbReference type="ARBA" id="ARBA00006096"/>
    </source>
</evidence>
<dbReference type="InterPro" id="IPR000667">
    <property type="entry name" value="Peptidase_S13"/>
</dbReference>
<accession>A0A0C1ZG39</accession>
<dbReference type="PANTHER" id="PTHR30023:SF0">
    <property type="entry name" value="PENICILLIN-SENSITIVE CARBOXYPEPTIDASE A"/>
    <property type="match status" value="1"/>
</dbReference>
<organism evidence="4 5">
    <name type="scientific">Vibrio owensii CAIM 1854 = LMG 25443</name>
    <dbReference type="NCBI Taxonomy" id="1229493"/>
    <lineage>
        <taxon>Bacteria</taxon>
        <taxon>Pseudomonadati</taxon>
        <taxon>Pseudomonadota</taxon>
        <taxon>Gammaproteobacteria</taxon>
        <taxon>Vibrionales</taxon>
        <taxon>Vibrionaceae</taxon>
        <taxon>Vibrio</taxon>
    </lineage>
</organism>
<comment type="caution">
    <text evidence="4">The sequence shown here is derived from an EMBL/GenBank/DDBJ whole genome shotgun (WGS) entry which is preliminary data.</text>
</comment>
<feature type="signal peptide" evidence="3">
    <location>
        <begin position="1"/>
        <end position="20"/>
    </location>
</feature>
<dbReference type="GO" id="GO:0004185">
    <property type="term" value="F:serine-type carboxypeptidase activity"/>
    <property type="evidence" value="ECO:0007669"/>
    <property type="project" value="InterPro"/>
</dbReference>
<comment type="similarity">
    <text evidence="1">Belongs to the peptidase S13 family.</text>
</comment>
<keyword evidence="4" id="KW-0121">Carboxypeptidase</keyword>